<dbReference type="PANTHER" id="PTHR30574">
    <property type="entry name" value="INNER MEMBRANE PROTEIN YEDE"/>
    <property type="match status" value="1"/>
</dbReference>
<dbReference type="AlphaFoldDB" id="A0A6I0F939"/>
<feature type="transmembrane region" description="Helical" evidence="9">
    <location>
        <begin position="12"/>
        <end position="30"/>
    </location>
</feature>
<evidence type="ECO:0000256" key="4">
    <source>
        <dbReference type="ARBA" id="ARBA00022519"/>
    </source>
</evidence>
<evidence type="ECO:0000256" key="8">
    <source>
        <dbReference type="ARBA" id="ARBA00035655"/>
    </source>
</evidence>
<feature type="transmembrane region" description="Helical" evidence="9">
    <location>
        <begin position="82"/>
        <end position="103"/>
    </location>
</feature>
<evidence type="ECO:0000313" key="11">
    <source>
        <dbReference type="Proteomes" id="UP000432715"/>
    </source>
</evidence>
<evidence type="ECO:0000256" key="1">
    <source>
        <dbReference type="ARBA" id="ARBA00004429"/>
    </source>
</evidence>
<dbReference type="OrthoDB" id="9794165at2"/>
<evidence type="ECO:0000256" key="6">
    <source>
        <dbReference type="ARBA" id="ARBA00022989"/>
    </source>
</evidence>
<comment type="caution">
    <text evidence="10">The sequence shown here is derived from an EMBL/GenBank/DDBJ whole genome shotgun (WGS) entry which is preliminary data.</text>
</comment>
<keyword evidence="4" id="KW-0997">Cell inner membrane</keyword>
<dbReference type="InterPro" id="IPR007272">
    <property type="entry name" value="Sulf_transp_TsuA/YedE"/>
</dbReference>
<comment type="similarity">
    <text evidence="8">Belongs to the TsuA/YedE (TC 9.B.102) family.</text>
</comment>
<accession>A0A6I0F939</accession>
<evidence type="ECO:0000256" key="2">
    <source>
        <dbReference type="ARBA" id="ARBA00022448"/>
    </source>
</evidence>
<evidence type="ECO:0000313" key="10">
    <source>
        <dbReference type="EMBL" id="KAB3535323.1"/>
    </source>
</evidence>
<evidence type="ECO:0000256" key="7">
    <source>
        <dbReference type="ARBA" id="ARBA00023136"/>
    </source>
</evidence>
<protein>
    <submittedName>
        <fullName evidence="10">YeeE/YedE family protein</fullName>
    </submittedName>
</protein>
<dbReference type="PANTHER" id="PTHR30574:SF1">
    <property type="entry name" value="SULPHUR TRANSPORT DOMAIN-CONTAINING PROTEIN"/>
    <property type="match status" value="1"/>
</dbReference>
<dbReference type="RefSeq" id="WP_151860886.1">
    <property type="nucleotide sequence ID" value="NZ_WBZC01000022.1"/>
</dbReference>
<evidence type="ECO:0000256" key="5">
    <source>
        <dbReference type="ARBA" id="ARBA00022692"/>
    </source>
</evidence>
<feature type="transmembrane region" description="Helical" evidence="9">
    <location>
        <begin position="148"/>
        <end position="169"/>
    </location>
</feature>
<name>A0A6I0F939_9FIRM</name>
<organism evidence="10 11">
    <name type="scientific">Alkaliphilus pronyensis</name>
    <dbReference type="NCBI Taxonomy" id="1482732"/>
    <lineage>
        <taxon>Bacteria</taxon>
        <taxon>Bacillati</taxon>
        <taxon>Bacillota</taxon>
        <taxon>Clostridia</taxon>
        <taxon>Peptostreptococcales</taxon>
        <taxon>Natronincolaceae</taxon>
        <taxon>Alkaliphilus</taxon>
    </lineage>
</organism>
<comment type="subcellular location">
    <subcellularLocation>
        <location evidence="1">Cell inner membrane</location>
        <topology evidence="1">Multi-pass membrane protein</topology>
    </subcellularLocation>
</comment>
<keyword evidence="6 9" id="KW-1133">Transmembrane helix</keyword>
<reference evidence="10 11" key="1">
    <citation type="submission" date="2019-10" db="EMBL/GenBank/DDBJ databases">
        <title>Alkaliphilus serpentinus sp. nov. and Alkaliphilus pronyensis sp. nov., two novel anaerobic alkaliphilic species isolated from the serpentinized-hosted hydrothermal field of the Prony Bay (New Caledonia).</title>
        <authorList>
            <person name="Postec A."/>
        </authorList>
    </citation>
    <scope>NUCLEOTIDE SEQUENCE [LARGE SCALE GENOMIC DNA]</scope>
    <source>
        <strain evidence="10 11">LacV</strain>
    </source>
</reference>
<dbReference type="GO" id="GO:0005886">
    <property type="term" value="C:plasma membrane"/>
    <property type="evidence" value="ECO:0007669"/>
    <property type="project" value="UniProtKB-SubCell"/>
</dbReference>
<feature type="transmembrane region" description="Helical" evidence="9">
    <location>
        <begin position="115"/>
        <end position="142"/>
    </location>
</feature>
<evidence type="ECO:0000256" key="3">
    <source>
        <dbReference type="ARBA" id="ARBA00022475"/>
    </source>
</evidence>
<gene>
    <name evidence="10" type="ORF">F8154_06955</name>
</gene>
<keyword evidence="3" id="KW-1003">Cell membrane</keyword>
<keyword evidence="2" id="KW-0813">Transport</keyword>
<sequence length="173" mass="19614">MKIYNKIFKNPWTYRTGAVLLATFNILLFYTTGRMWRVTNGIVSIGAFILEKIGLEPSKWYYFTTYRNIDIKTSESFLANPYILLNLAIILGALISVLLASEFKWKKIKSKKQLGFALLGGVMMGYGTRLSFGCNIGGYFSAIPSFSLHGWVFAFFMLVGAWVGSKILVRYLL</sequence>
<dbReference type="Pfam" id="PF04143">
    <property type="entry name" value="Sulf_transp"/>
    <property type="match status" value="1"/>
</dbReference>
<keyword evidence="7 9" id="KW-0472">Membrane</keyword>
<keyword evidence="5 9" id="KW-0812">Transmembrane</keyword>
<evidence type="ECO:0000256" key="9">
    <source>
        <dbReference type="SAM" id="Phobius"/>
    </source>
</evidence>
<dbReference type="Proteomes" id="UP000432715">
    <property type="component" value="Unassembled WGS sequence"/>
</dbReference>
<proteinExistence type="inferred from homology"/>
<keyword evidence="11" id="KW-1185">Reference proteome</keyword>
<dbReference type="EMBL" id="WBZC01000022">
    <property type="protein sequence ID" value="KAB3535323.1"/>
    <property type="molecule type" value="Genomic_DNA"/>
</dbReference>